<dbReference type="InterPro" id="IPR052219">
    <property type="entry name" value="Photolyase_Class-2"/>
</dbReference>
<dbReference type="Gene3D" id="1.10.579.10">
    <property type="entry name" value="DNA Cyclobutane Dipyrimidine Photolyase, subunit A, domain 3"/>
    <property type="match status" value="1"/>
</dbReference>
<dbReference type="AlphaFoldDB" id="A0A183EY75"/>
<organism evidence="3">
    <name type="scientific">Gongylonema pulchrum</name>
    <dbReference type="NCBI Taxonomy" id="637853"/>
    <lineage>
        <taxon>Eukaryota</taxon>
        <taxon>Metazoa</taxon>
        <taxon>Ecdysozoa</taxon>
        <taxon>Nematoda</taxon>
        <taxon>Chromadorea</taxon>
        <taxon>Rhabditida</taxon>
        <taxon>Spirurina</taxon>
        <taxon>Spiruromorpha</taxon>
        <taxon>Spiruroidea</taxon>
        <taxon>Gongylonematidae</taxon>
        <taxon>Gongylonema</taxon>
    </lineage>
</organism>
<reference evidence="3" key="1">
    <citation type="submission" date="2016-06" db="UniProtKB">
        <authorList>
            <consortium name="WormBaseParasite"/>
        </authorList>
    </citation>
    <scope>IDENTIFICATION</scope>
</reference>
<dbReference type="PANTHER" id="PTHR10211">
    <property type="entry name" value="DEOXYRIBODIPYRIMIDINE PHOTOLYASE"/>
    <property type="match status" value="1"/>
</dbReference>
<dbReference type="PANTHER" id="PTHR10211:SF0">
    <property type="entry name" value="DEOXYRIBODIPYRIMIDINE PHOTO-LYASE"/>
    <property type="match status" value="1"/>
</dbReference>
<gene>
    <name evidence="1" type="ORF">GPUH_LOCUS25918</name>
</gene>
<proteinExistence type="predicted"/>
<dbReference type="GO" id="GO:0003904">
    <property type="term" value="F:deoxyribodipyrimidine photo-lyase activity"/>
    <property type="evidence" value="ECO:0007669"/>
    <property type="project" value="TreeGrafter"/>
</dbReference>
<accession>A0A183EY75</accession>
<dbReference type="GO" id="GO:0000719">
    <property type="term" value="P:photoreactive repair"/>
    <property type="evidence" value="ECO:0007669"/>
    <property type="project" value="TreeGrafter"/>
</dbReference>
<dbReference type="Proteomes" id="UP000271098">
    <property type="component" value="Unassembled WGS sequence"/>
</dbReference>
<evidence type="ECO:0000313" key="3">
    <source>
        <dbReference type="WBParaSite" id="GPUH_0002594601-mRNA-1"/>
    </source>
</evidence>
<name>A0A183EY75_9BILA</name>
<dbReference type="SUPFAM" id="SSF48173">
    <property type="entry name" value="Cryptochrome/photolyase FAD-binding domain"/>
    <property type="match status" value="1"/>
</dbReference>
<protein>
    <submittedName>
        <fullName evidence="3">Photolyase/cryptochrome alpha/beta domain-containing protein</fullName>
    </submittedName>
</protein>
<evidence type="ECO:0000313" key="2">
    <source>
        <dbReference type="Proteomes" id="UP000271098"/>
    </source>
</evidence>
<evidence type="ECO:0000313" key="1">
    <source>
        <dbReference type="EMBL" id="VDN44854.1"/>
    </source>
</evidence>
<sequence length="78" mass="9053">MYWAKKVIEWSADYESAYSFLIEQNDKYELDGRDPNGYCGVMWNFGMHDRAHAVIDLNIIVKSFGLLGSFLVPRFLSI</sequence>
<dbReference type="OrthoDB" id="496749at2759"/>
<reference evidence="1 2" key="2">
    <citation type="submission" date="2018-11" db="EMBL/GenBank/DDBJ databases">
        <authorList>
            <consortium name="Pathogen Informatics"/>
        </authorList>
    </citation>
    <scope>NUCLEOTIDE SEQUENCE [LARGE SCALE GENOMIC DNA]</scope>
</reference>
<dbReference type="InterPro" id="IPR036134">
    <property type="entry name" value="Crypto/Photolyase_FAD-like_sf"/>
</dbReference>
<dbReference type="WBParaSite" id="GPUH_0002594601-mRNA-1">
    <property type="protein sequence ID" value="GPUH_0002594601-mRNA-1"/>
    <property type="gene ID" value="GPUH_0002594601"/>
</dbReference>
<keyword evidence="2" id="KW-1185">Reference proteome</keyword>
<dbReference type="EMBL" id="UYRT01107567">
    <property type="protein sequence ID" value="VDN44854.1"/>
    <property type="molecule type" value="Genomic_DNA"/>
</dbReference>